<comment type="caution">
    <text evidence="1">The sequence shown here is derived from an EMBL/GenBank/DDBJ whole genome shotgun (WGS) entry which is preliminary data.</text>
</comment>
<sequence>MILGYSLFFLSNNGEVALGRSGRESYGDSAIGYVQVKSENKCAVKAIVTPAHKISKKRDGATVICNEEDEVVLSALCDSCAGFCEAASMPLPFSHGFIDEVRSYQLHWKKSKLSTGGKSLKFVKGKDLGKRQVNQLSFKNGSFLFGVLKVRKEMGINDTILTKYYRRKTADSLITFGFLPVVAAKFKGCF</sequence>
<gene>
    <name evidence="1" type="ORF">AVEN_109727_1</name>
</gene>
<name>A0A4Y2SVD7_ARAVE</name>
<protein>
    <submittedName>
        <fullName evidence="1">Uncharacterized protein</fullName>
    </submittedName>
</protein>
<dbReference type="EMBL" id="BGPR01024335">
    <property type="protein sequence ID" value="GBN92348.1"/>
    <property type="molecule type" value="Genomic_DNA"/>
</dbReference>
<dbReference type="AlphaFoldDB" id="A0A4Y2SVD7"/>
<organism evidence="1 2">
    <name type="scientific">Araneus ventricosus</name>
    <name type="common">Orbweaver spider</name>
    <name type="synonym">Epeira ventricosa</name>
    <dbReference type="NCBI Taxonomy" id="182803"/>
    <lineage>
        <taxon>Eukaryota</taxon>
        <taxon>Metazoa</taxon>
        <taxon>Ecdysozoa</taxon>
        <taxon>Arthropoda</taxon>
        <taxon>Chelicerata</taxon>
        <taxon>Arachnida</taxon>
        <taxon>Araneae</taxon>
        <taxon>Araneomorphae</taxon>
        <taxon>Entelegynae</taxon>
        <taxon>Araneoidea</taxon>
        <taxon>Araneidae</taxon>
        <taxon>Araneus</taxon>
    </lineage>
</organism>
<accession>A0A4Y2SVD7</accession>
<evidence type="ECO:0000313" key="2">
    <source>
        <dbReference type="Proteomes" id="UP000499080"/>
    </source>
</evidence>
<dbReference type="Proteomes" id="UP000499080">
    <property type="component" value="Unassembled WGS sequence"/>
</dbReference>
<evidence type="ECO:0000313" key="1">
    <source>
        <dbReference type="EMBL" id="GBN92348.1"/>
    </source>
</evidence>
<keyword evidence="2" id="KW-1185">Reference proteome</keyword>
<proteinExistence type="predicted"/>
<reference evidence="1 2" key="1">
    <citation type="journal article" date="2019" name="Sci. Rep.">
        <title>Orb-weaving spider Araneus ventricosus genome elucidates the spidroin gene catalogue.</title>
        <authorList>
            <person name="Kono N."/>
            <person name="Nakamura H."/>
            <person name="Ohtoshi R."/>
            <person name="Moran D.A.P."/>
            <person name="Shinohara A."/>
            <person name="Yoshida Y."/>
            <person name="Fujiwara M."/>
            <person name="Mori M."/>
            <person name="Tomita M."/>
            <person name="Arakawa K."/>
        </authorList>
    </citation>
    <scope>NUCLEOTIDE SEQUENCE [LARGE SCALE GENOMIC DNA]</scope>
</reference>